<protein>
    <submittedName>
        <fullName evidence="2">Uncharacterized protein</fullName>
    </submittedName>
</protein>
<comment type="caution">
    <text evidence="2">The sequence shown here is derived from an EMBL/GenBank/DDBJ whole genome shotgun (WGS) entry which is preliminary data.</text>
</comment>
<reference evidence="2 3" key="1">
    <citation type="submission" date="2018-09" db="EMBL/GenBank/DDBJ databases">
        <title>YIM 75507 draft genome.</title>
        <authorList>
            <person name="Tang S."/>
            <person name="Feng Y."/>
        </authorList>
    </citation>
    <scope>NUCLEOTIDE SEQUENCE [LARGE SCALE GENOMIC DNA]</scope>
    <source>
        <strain evidence="2 3">YIM 75507</strain>
    </source>
</reference>
<name>A0A3A4BGL8_9ACTN</name>
<accession>A0A3A4BGL8</accession>
<evidence type="ECO:0000313" key="3">
    <source>
        <dbReference type="Proteomes" id="UP000265768"/>
    </source>
</evidence>
<dbReference type="Proteomes" id="UP000265768">
    <property type="component" value="Unassembled WGS sequence"/>
</dbReference>
<dbReference type="EMBL" id="QZEY01000009">
    <property type="protein sequence ID" value="RJL30452.1"/>
    <property type="molecule type" value="Genomic_DNA"/>
</dbReference>
<dbReference type="OrthoDB" id="3266345at2"/>
<gene>
    <name evidence="2" type="ORF">D5H75_23065</name>
</gene>
<feature type="region of interest" description="Disordered" evidence="1">
    <location>
        <begin position="1"/>
        <end position="31"/>
    </location>
</feature>
<dbReference type="Pfam" id="PF20060">
    <property type="entry name" value="DUF6459"/>
    <property type="match status" value="1"/>
</dbReference>
<feature type="compositionally biased region" description="Low complexity" evidence="1">
    <location>
        <begin position="7"/>
        <end position="17"/>
    </location>
</feature>
<organism evidence="2 3">
    <name type="scientific">Bailinhaonella thermotolerans</name>
    <dbReference type="NCBI Taxonomy" id="1070861"/>
    <lineage>
        <taxon>Bacteria</taxon>
        <taxon>Bacillati</taxon>
        <taxon>Actinomycetota</taxon>
        <taxon>Actinomycetes</taxon>
        <taxon>Streptosporangiales</taxon>
        <taxon>Streptosporangiaceae</taxon>
        <taxon>Bailinhaonella</taxon>
    </lineage>
</organism>
<dbReference type="RefSeq" id="WP_119928600.1">
    <property type="nucleotide sequence ID" value="NZ_QZEY01000009.1"/>
</dbReference>
<proteinExistence type="predicted"/>
<evidence type="ECO:0000256" key="1">
    <source>
        <dbReference type="SAM" id="MobiDB-lite"/>
    </source>
</evidence>
<sequence length="164" mass="18025">MPRPTRPLDLPRQLPRPVSEPPYDDESARRPLPAFDGALALDLGAREAEPCAAEPAADDWSHPHKRDLRRLAQAVAEVLTGRRTADSVSARLTDQARAELARAGAMIPATRPPLVGQPRICLPRPGVLELCVLLWTGPRRAKALALRLERHGTQWLCTDFEASP</sequence>
<dbReference type="AlphaFoldDB" id="A0A3A4BGL8"/>
<evidence type="ECO:0000313" key="2">
    <source>
        <dbReference type="EMBL" id="RJL30452.1"/>
    </source>
</evidence>
<keyword evidence="3" id="KW-1185">Reference proteome</keyword>
<dbReference type="InterPro" id="IPR045596">
    <property type="entry name" value="DUF6459"/>
</dbReference>